<name>A0ABS4Z8W1_9ACTN</name>
<keyword evidence="2" id="KW-0472">Membrane</keyword>
<dbReference type="InterPro" id="IPR001791">
    <property type="entry name" value="Laminin_G"/>
</dbReference>
<evidence type="ECO:0000256" key="1">
    <source>
        <dbReference type="SAM" id="MobiDB-lite"/>
    </source>
</evidence>
<sequence>MGPVPTTPEPEVRPWTWGWLVACLVARGVLATAVCLGLWGALPAVLGWSPTTVSSGSMLPRLHVGDVAVSRPLHGAAPTLGSVLLFDDPDHPDRLRLHRFVRVDDEGRLVTRGDANPGDDSSPVTLAAVRGVGTLRVPWVGLPVVWFRERAWLPLGLAALALAGLTAVAAQGRRFGAAPPGPPDDDPSDDRPGTPNGVDPADPDPRPAAARPPGPGGAVLRPAGALAVAGLLLGLAAVPAGAVFTGTTANAGNRLAASTYFRCASAVTATSPSLWFRMDETSSTTTVALDSSAAARNGVYGAAGKTSTTDRACPRDTGRAMVFDGSSGYLSSAALSGAAPNTFTVGIWFRTTTARGGKLIGLGNAQTGASGIYDRHLYLTDAGRVVFGVYNGAVRTVTSPAAYRDGGWHQAVATLSSAGMRLYLDGELVASDTATTTAEAVSGGYLRIGFDNLDGWPSTPTSRYFAGTLDEATFSTTALTAAQVAAQHEAGT</sequence>
<dbReference type="SUPFAM" id="SSF49899">
    <property type="entry name" value="Concanavalin A-like lectins/glucanases"/>
    <property type="match status" value="1"/>
</dbReference>
<dbReference type="InterPro" id="IPR013320">
    <property type="entry name" value="ConA-like_dom_sf"/>
</dbReference>
<dbReference type="CDD" id="cd00110">
    <property type="entry name" value="LamG"/>
    <property type="match status" value="1"/>
</dbReference>
<keyword evidence="2" id="KW-0812">Transmembrane</keyword>
<dbReference type="InterPro" id="IPR036286">
    <property type="entry name" value="LexA/Signal_pep-like_sf"/>
</dbReference>
<feature type="transmembrane region" description="Helical" evidence="2">
    <location>
        <begin position="151"/>
        <end position="170"/>
    </location>
</feature>
<organism evidence="3 4">
    <name type="scientific">Microlunatus capsulatus</name>
    <dbReference type="NCBI Taxonomy" id="99117"/>
    <lineage>
        <taxon>Bacteria</taxon>
        <taxon>Bacillati</taxon>
        <taxon>Actinomycetota</taxon>
        <taxon>Actinomycetes</taxon>
        <taxon>Propionibacteriales</taxon>
        <taxon>Propionibacteriaceae</taxon>
        <taxon>Microlunatus</taxon>
    </lineage>
</organism>
<accession>A0ABS4Z8W1</accession>
<evidence type="ECO:0000256" key="2">
    <source>
        <dbReference type="SAM" id="Phobius"/>
    </source>
</evidence>
<protein>
    <submittedName>
        <fullName evidence="3">Signal peptidase I</fullName>
    </submittedName>
</protein>
<dbReference type="Pfam" id="PF13385">
    <property type="entry name" value="Laminin_G_3"/>
    <property type="match status" value="1"/>
</dbReference>
<dbReference type="RefSeq" id="WP_210055916.1">
    <property type="nucleotide sequence ID" value="NZ_BAAAMH010000005.1"/>
</dbReference>
<comment type="caution">
    <text evidence="3">The sequence shown here is derived from an EMBL/GenBank/DDBJ whole genome shotgun (WGS) entry which is preliminary data.</text>
</comment>
<keyword evidence="2" id="KW-1133">Transmembrane helix</keyword>
<dbReference type="EMBL" id="JAGIOB010000001">
    <property type="protein sequence ID" value="MBP2417404.1"/>
    <property type="molecule type" value="Genomic_DNA"/>
</dbReference>
<keyword evidence="4" id="KW-1185">Reference proteome</keyword>
<dbReference type="SUPFAM" id="SSF51306">
    <property type="entry name" value="LexA/Signal peptidase"/>
    <property type="match status" value="1"/>
</dbReference>
<gene>
    <name evidence="3" type="ORF">JOF54_002326</name>
</gene>
<evidence type="ECO:0000313" key="4">
    <source>
        <dbReference type="Proteomes" id="UP000758168"/>
    </source>
</evidence>
<proteinExistence type="predicted"/>
<feature type="region of interest" description="Disordered" evidence="1">
    <location>
        <begin position="174"/>
        <end position="217"/>
    </location>
</feature>
<evidence type="ECO:0000313" key="3">
    <source>
        <dbReference type="EMBL" id="MBP2417404.1"/>
    </source>
</evidence>
<dbReference type="CDD" id="cd06530">
    <property type="entry name" value="S26_SPase_I"/>
    <property type="match status" value="1"/>
</dbReference>
<reference evidence="3 4" key="1">
    <citation type="submission" date="2021-03" db="EMBL/GenBank/DDBJ databases">
        <title>Sequencing the genomes of 1000 actinobacteria strains.</title>
        <authorList>
            <person name="Klenk H.-P."/>
        </authorList>
    </citation>
    <scope>NUCLEOTIDE SEQUENCE [LARGE SCALE GENOMIC DNA]</scope>
    <source>
        <strain evidence="3 4">DSM 12936</strain>
    </source>
</reference>
<dbReference type="Proteomes" id="UP000758168">
    <property type="component" value="Unassembled WGS sequence"/>
</dbReference>
<feature type="transmembrane region" description="Helical" evidence="2">
    <location>
        <begin position="223"/>
        <end position="244"/>
    </location>
</feature>
<feature type="transmembrane region" description="Helical" evidence="2">
    <location>
        <begin position="17"/>
        <end position="39"/>
    </location>
</feature>
<dbReference type="InterPro" id="IPR019533">
    <property type="entry name" value="Peptidase_S26"/>
</dbReference>
<dbReference type="Gene3D" id="2.60.120.200">
    <property type="match status" value="1"/>
</dbReference>